<dbReference type="InterPro" id="IPR000675">
    <property type="entry name" value="Cutinase/axe"/>
</dbReference>
<feature type="signal peptide" evidence="3">
    <location>
        <begin position="1"/>
        <end position="20"/>
    </location>
</feature>
<name>A0AAN6WSE1_9PEZI</name>
<dbReference type="Proteomes" id="UP001302126">
    <property type="component" value="Unassembled WGS sequence"/>
</dbReference>
<evidence type="ECO:0000313" key="5">
    <source>
        <dbReference type="Proteomes" id="UP001302126"/>
    </source>
</evidence>
<protein>
    <submittedName>
        <fullName evidence="4">Acetylxylan esterase 2</fullName>
    </submittedName>
</protein>
<dbReference type="AlphaFoldDB" id="A0AAN6WSE1"/>
<keyword evidence="2" id="KW-1015">Disulfide bond</keyword>
<comment type="caution">
    <text evidence="4">The sequence shown here is derived from an EMBL/GenBank/DDBJ whole genome shotgun (WGS) entry which is preliminary data.</text>
</comment>
<accession>A0AAN6WSE1</accession>
<gene>
    <name evidence="4" type="ORF">QBC35DRAFT_437032</name>
</gene>
<dbReference type="EMBL" id="MU864421">
    <property type="protein sequence ID" value="KAK4186545.1"/>
    <property type="molecule type" value="Genomic_DNA"/>
</dbReference>
<evidence type="ECO:0000256" key="1">
    <source>
        <dbReference type="ARBA" id="ARBA00022801"/>
    </source>
</evidence>
<dbReference type="Pfam" id="PF01083">
    <property type="entry name" value="Cutinase"/>
    <property type="match status" value="1"/>
</dbReference>
<evidence type="ECO:0000256" key="3">
    <source>
        <dbReference type="SAM" id="SignalP"/>
    </source>
</evidence>
<sequence length="231" mass="24182">MRIPSTSWILLSLLTAAASASKQSPPSCPALHIFGARETTAPQGFGTAQTFIDLVIQTFGSNVTSSEEIFYPAAGGREYPASVTTGIAAVIKQTATFAARCPKTVLVVHGYSQGAQIVDDAFCGGPDGESLKDSSGPLVTGLVRRNTAALILMGSPRFEVGREGNRGDATVGGFAARPKGFKCNALAGRILSFCDSPDPFCSNGTDDKTHQEYGLVYGKEALAFVISRVLI</sequence>
<dbReference type="InterPro" id="IPR029058">
    <property type="entry name" value="AB_hydrolase_fold"/>
</dbReference>
<reference evidence="4" key="2">
    <citation type="submission" date="2023-05" db="EMBL/GenBank/DDBJ databases">
        <authorList>
            <consortium name="Lawrence Berkeley National Laboratory"/>
            <person name="Steindorff A."/>
            <person name="Hensen N."/>
            <person name="Bonometti L."/>
            <person name="Westerberg I."/>
            <person name="Brannstrom I.O."/>
            <person name="Guillou S."/>
            <person name="Cros-Aarteil S."/>
            <person name="Calhoun S."/>
            <person name="Haridas S."/>
            <person name="Kuo A."/>
            <person name="Mondo S."/>
            <person name="Pangilinan J."/>
            <person name="Riley R."/>
            <person name="Labutti K."/>
            <person name="Andreopoulos B."/>
            <person name="Lipzen A."/>
            <person name="Chen C."/>
            <person name="Yanf M."/>
            <person name="Daum C."/>
            <person name="Ng V."/>
            <person name="Clum A."/>
            <person name="Ohm R."/>
            <person name="Martin F."/>
            <person name="Silar P."/>
            <person name="Natvig D."/>
            <person name="Lalanne C."/>
            <person name="Gautier V."/>
            <person name="Ament-Velasquez S.L."/>
            <person name="Kruys A."/>
            <person name="Hutchinson M.I."/>
            <person name="Powell A.J."/>
            <person name="Barry K."/>
            <person name="Miller A.N."/>
            <person name="Grigoriev I.V."/>
            <person name="Debuchy R."/>
            <person name="Gladieux P."/>
            <person name="Thoren M.H."/>
            <person name="Johannesson H."/>
        </authorList>
    </citation>
    <scope>NUCLEOTIDE SEQUENCE</scope>
    <source>
        <strain evidence="4">PSN309</strain>
    </source>
</reference>
<evidence type="ECO:0000256" key="2">
    <source>
        <dbReference type="ARBA" id="ARBA00023157"/>
    </source>
</evidence>
<dbReference type="PANTHER" id="PTHR33630">
    <property type="entry name" value="CUTINASE RV1984C-RELATED-RELATED"/>
    <property type="match status" value="1"/>
</dbReference>
<reference evidence="4" key="1">
    <citation type="journal article" date="2023" name="Mol. Phylogenet. Evol.">
        <title>Genome-scale phylogeny and comparative genomics of the fungal order Sordariales.</title>
        <authorList>
            <person name="Hensen N."/>
            <person name="Bonometti L."/>
            <person name="Westerberg I."/>
            <person name="Brannstrom I.O."/>
            <person name="Guillou S."/>
            <person name="Cros-Aarteil S."/>
            <person name="Calhoun S."/>
            <person name="Haridas S."/>
            <person name="Kuo A."/>
            <person name="Mondo S."/>
            <person name="Pangilinan J."/>
            <person name="Riley R."/>
            <person name="LaButti K."/>
            <person name="Andreopoulos B."/>
            <person name="Lipzen A."/>
            <person name="Chen C."/>
            <person name="Yan M."/>
            <person name="Daum C."/>
            <person name="Ng V."/>
            <person name="Clum A."/>
            <person name="Steindorff A."/>
            <person name="Ohm R.A."/>
            <person name="Martin F."/>
            <person name="Silar P."/>
            <person name="Natvig D.O."/>
            <person name="Lalanne C."/>
            <person name="Gautier V."/>
            <person name="Ament-Velasquez S.L."/>
            <person name="Kruys A."/>
            <person name="Hutchinson M.I."/>
            <person name="Powell A.J."/>
            <person name="Barry K."/>
            <person name="Miller A.N."/>
            <person name="Grigoriev I.V."/>
            <person name="Debuchy R."/>
            <person name="Gladieux P."/>
            <person name="Hiltunen Thoren M."/>
            <person name="Johannesson H."/>
        </authorList>
    </citation>
    <scope>NUCLEOTIDE SEQUENCE</scope>
    <source>
        <strain evidence="4">PSN309</strain>
    </source>
</reference>
<dbReference type="SMART" id="SM01110">
    <property type="entry name" value="Cutinase"/>
    <property type="match status" value="1"/>
</dbReference>
<keyword evidence="1" id="KW-0378">Hydrolase</keyword>
<dbReference type="GO" id="GO:0052689">
    <property type="term" value="F:carboxylic ester hydrolase activity"/>
    <property type="evidence" value="ECO:0007669"/>
    <property type="project" value="UniProtKB-ARBA"/>
</dbReference>
<organism evidence="4 5">
    <name type="scientific">Podospora australis</name>
    <dbReference type="NCBI Taxonomy" id="1536484"/>
    <lineage>
        <taxon>Eukaryota</taxon>
        <taxon>Fungi</taxon>
        <taxon>Dikarya</taxon>
        <taxon>Ascomycota</taxon>
        <taxon>Pezizomycotina</taxon>
        <taxon>Sordariomycetes</taxon>
        <taxon>Sordariomycetidae</taxon>
        <taxon>Sordariales</taxon>
        <taxon>Podosporaceae</taxon>
        <taxon>Podospora</taxon>
    </lineage>
</organism>
<dbReference type="PANTHER" id="PTHR33630:SF13">
    <property type="entry name" value="ACETYLXYLAN ESTERASE"/>
    <property type="match status" value="1"/>
</dbReference>
<dbReference type="Gene3D" id="3.40.50.1820">
    <property type="entry name" value="alpha/beta hydrolase"/>
    <property type="match status" value="1"/>
</dbReference>
<keyword evidence="5" id="KW-1185">Reference proteome</keyword>
<proteinExistence type="predicted"/>
<evidence type="ECO:0000313" key="4">
    <source>
        <dbReference type="EMBL" id="KAK4186545.1"/>
    </source>
</evidence>
<feature type="chain" id="PRO_5043015714" evidence="3">
    <location>
        <begin position="21"/>
        <end position="231"/>
    </location>
</feature>
<dbReference type="SUPFAM" id="SSF53474">
    <property type="entry name" value="alpha/beta-Hydrolases"/>
    <property type="match status" value="1"/>
</dbReference>
<keyword evidence="3" id="KW-0732">Signal</keyword>